<dbReference type="PROSITE" id="PS50053">
    <property type="entry name" value="UBIQUITIN_2"/>
    <property type="match status" value="1"/>
</dbReference>
<dbReference type="InterPro" id="IPR029071">
    <property type="entry name" value="Ubiquitin-like_domsf"/>
</dbReference>
<comment type="caution">
    <text evidence="8">The sequence shown here is derived from an EMBL/GenBank/DDBJ whole genome shotgun (WGS) entry which is preliminary data.</text>
</comment>
<keyword evidence="9" id="KW-1185">Reference proteome</keyword>
<evidence type="ECO:0000259" key="5">
    <source>
        <dbReference type="PROSITE" id="PS50053"/>
    </source>
</evidence>
<protein>
    <submittedName>
        <fullName evidence="8">Telomere repeat-binding protein 5</fullName>
    </submittedName>
</protein>
<evidence type="ECO:0000256" key="1">
    <source>
        <dbReference type="ARBA" id="ARBA00004123"/>
    </source>
</evidence>
<dbReference type="Pfam" id="PF23603">
    <property type="entry name" value="Ubiquitin_TPR1"/>
    <property type="match status" value="1"/>
</dbReference>
<evidence type="ECO:0000313" key="8">
    <source>
        <dbReference type="EMBL" id="KAE8656805.1"/>
    </source>
</evidence>
<dbReference type="EMBL" id="VEPZ02001762">
    <property type="protein sequence ID" value="KAE8656805.1"/>
    <property type="molecule type" value="Genomic_DNA"/>
</dbReference>
<evidence type="ECO:0000259" key="7">
    <source>
        <dbReference type="PROSITE" id="PS51294"/>
    </source>
</evidence>
<gene>
    <name evidence="8" type="ORF">F3Y22_tig00116997pilonHSYRG00378</name>
</gene>
<dbReference type="GO" id="GO:0042162">
    <property type="term" value="F:telomeric DNA binding"/>
    <property type="evidence" value="ECO:0007669"/>
    <property type="project" value="UniProtKB-ARBA"/>
</dbReference>
<accession>A0A6A2WLH1</accession>
<comment type="subcellular location">
    <subcellularLocation>
        <location evidence="1">Nucleus</location>
    </subcellularLocation>
</comment>
<dbReference type="SUPFAM" id="SSF46689">
    <property type="entry name" value="Homeodomain-like"/>
    <property type="match status" value="1"/>
</dbReference>
<dbReference type="SMART" id="SM00717">
    <property type="entry name" value="SANT"/>
    <property type="match status" value="1"/>
</dbReference>
<dbReference type="CDD" id="cd11660">
    <property type="entry name" value="SANT_TRF"/>
    <property type="match status" value="1"/>
</dbReference>
<dbReference type="InterPro" id="IPR009057">
    <property type="entry name" value="Homeodomain-like_sf"/>
</dbReference>
<sequence>MHWSWMLNPSETSIQARSYGDHNPFVPFPAKRDDVNVISRDDDEKSLECTHPSPLREPFRSTPHIGDRRIRKILASKYWKVAPRSKNVTYSNYDKNLKFGYCRRSGYKRLRAGRNYPFKKRKFSYCSSESNSDVGTGSEGISDSPEKNTTKNASIPYSNMHGVTRESSSLADLNKSFNSRDSHVKLRIKSFRVPEFFIEIPESATVGSLKRTVMEAVTAILGDGLCVVVLLQGKKVRDDNKTLLQTGISCDNHMDGLGFRLEPNPGGSPLKLPRDTPLLLARYPANPGLVNQVSCDPSPELRMPNSGNFIESYNDCASSPTDMFDKSTTEYKALVPEMSIETLAVGPAHKKSKQSDVAQRRIRRPFSISEVEALVQAVEKLGTGRWRDVKLRAFDNAKHRTYVDLKDKWKTLLHTARISPQQRRGEPVPQELLNRVLNAHTHWSQQQPLPESCLVYHNSTMIASSQRDVDEKILG</sequence>
<organism evidence="8 9">
    <name type="scientific">Hibiscus syriacus</name>
    <name type="common">Rose of Sharon</name>
    <dbReference type="NCBI Taxonomy" id="106335"/>
    <lineage>
        <taxon>Eukaryota</taxon>
        <taxon>Viridiplantae</taxon>
        <taxon>Streptophyta</taxon>
        <taxon>Embryophyta</taxon>
        <taxon>Tracheophyta</taxon>
        <taxon>Spermatophyta</taxon>
        <taxon>Magnoliopsida</taxon>
        <taxon>eudicotyledons</taxon>
        <taxon>Gunneridae</taxon>
        <taxon>Pentapetalae</taxon>
        <taxon>rosids</taxon>
        <taxon>malvids</taxon>
        <taxon>Malvales</taxon>
        <taxon>Malvaceae</taxon>
        <taxon>Malvoideae</taxon>
        <taxon>Hibiscus</taxon>
    </lineage>
</organism>
<dbReference type="InterPro" id="IPR057625">
    <property type="entry name" value="TPR1-6-like_ubiquitin"/>
</dbReference>
<evidence type="ECO:0000259" key="6">
    <source>
        <dbReference type="PROSITE" id="PS50090"/>
    </source>
</evidence>
<dbReference type="PANTHER" id="PTHR21717">
    <property type="entry name" value="TELOMERIC REPEAT BINDING PROTEIN"/>
    <property type="match status" value="1"/>
</dbReference>
<dbReference type="PROSITE" id="PS50090">
    <property type="entry name" value="MYB_LIKE"/>
    <property type="match status" value="1"/>
</dbReference>
<evidence type="ECO:0000313" key="9">
    <source>
        <dbReference type="Proteomes" id="UP000436088"/>
    </source>
</evidence>
<dbReference type="InterPro" id="IPR017930">
    <property type="entry name" value="Myb_dom"/>
</dbReference>
<dbReference type="AlphaFoldDB" id="A0A6A2WLH1"/>
<feature type="domain" description="HTH myb-type" evidence="7">
    <location>
        <begin position="358"/>
        <end position="417"/>
    </location>
</feature>
<dbReference type="PROSITE" id="PS51294">
    <property type="entry name" value="HTH_MYB"/>
    <property type="match status" value="1"/>
</dbReference>
<evidence type="ECO:0000256" key="3">
    <source>
        <dbReference type="ARBA" id="ARBA00023242"/>
    </source>
</evidence>
<feature type="domain" description="Ubiquitin-like" evidence="5">
    <location>
        <begin position="184"/>
        <end position="249"/>
    </location>
</feature>
<dbReference type="SUPFAM" id="SSF54236">
    <property type="entry name" value="Ubiquitin-like"/>
    <property type="match status" value="1"/>
</dbReference>
<dbReference type="InterPro" id="IPR001005">
    <property type="entry name" value="SANT/Myb"/>
</dbReference>
<name>A0A6A2WLH1_HIBSY</name>
<keyword evidence="3" id="KW-0539">Nucleus</keyword>
<dbReference type="GO" id="GO:0005634">
    <property type="term" value="C:nucleus"/>
    <property type="evidence" value="ECO:0007669"/>
    <property type="project" value="UniProtKB-SubCell"/>
</dbReference>
<evidence type="ECO:0000256" key="2">
    <source>
        <dbReference type="ARBA" id="ARBA00023125"/>
    </source>
</evidence>
<keyword evidence="2" id="KW-0238">DNA-binding</keyword>
<feature type="compositionally biased region" description="Polar residues" evidence="4">
    <location>
        <begin position="126"/>
        <end position="141"/>
    </location>
</feature>
<feature type="domain" description="Myb-like" evidence="6">
    <location>
        <begin position="358"/>
        <end position="413"/>
    </location>
</feature>
<dbReference type="Pfam" id="PF00249">
    <property type="entry name" value="Myb_DNA-binding"/>
    <property type="match status" value="1"/>
</dbReference>
<evidence type="ECO:0000256" key="4">
    <source>
        <dbReference type="SAM" id="MobiDB-lite"/>
    </source>
</evidence>
<dbReference type="Proteomes" id="UP000436088">
    <property type="component" value="Unassembled WGS sequence"/>
</dbReference>
<dbReference type="Gene3D" id="1.10.246.220">
    <property type="match status" value="1"/>
</dbReference>
<reference evidence="8" key="1">
    <citation type="submission" date="2019-09" db="EMBL/GenBank/DDBJ databases">
        <title>Draft genome information of white flower Hibiscus syriacus.</title>
        <authorList>
            <person name="Kim Y.-M."/>
        </authorList>
    </citation>
    <scope>NUCLEOTIDE SEQUENCE [LARGE SCALE GENOMIC DNA]</scope>
    <source>
        <strain evidence="8">YM2019G1</strain>
    </source>
</reference>
<feature type="region of interest" description="Disordered" evidence="4">
    <location>
        <begin position="126"/>
        <end position="159"/>
    </location>
</feature>
<dbReference type="PANTHER" id="PTHR21717:SF70">
    <property type="entry name" value="TELOMERE REPEAT-BINDING PROTEIN 2-RELATED"/>
    <property type="match status" value="1"/>
</dbReference>
<dbReference type="InterPro" id="IPR031105">
    <property type="entry name" value="TRP_plant"/>
</dbReference>
<proteinExistence type="predicted"/>
<dbReference type="InterPro" id="IPR000626">
    <property type="entry name" value="Ubiquitin-like_dom"/>
</dbReference>